<dbReference type="PATRIC" id="fig|1705565.3.peg.2012"/>
<name>A0A0M1P038_9BACL</name>
<proteinExistence type="predicted"/>
<gene>
    <name evidence="1" type="ORF">AM231_00885</name>
</gene>
<accession>A0A0M1P038</accession>
<dbReference type="OrthoDB" id="1914797at2"/>
<sequence length="137" mass="16048">MIKELDDYLSGYFSDDYWYDEGFSIAQELLLKFSLRDWEELSSEVLNKPIEWKRKLAYCLHDESSMDELNMLLKLLSTDDEELFGICIDSLRSFANTESKKLILKNPSILKRIYELIPNSGDASKKVFEAFLEKIQS</sequence>
<evidence type="ECO:0000313" key="1">
    <source>
        <dbReference type="EMBL" id="KOR87836.1"/>
    </source>
</evidence>
<dbReference type="AlphaFoldDB" id="A0A0M1P038"/>
<comment type="caution">
    <text evidence="1">The sequence shown here is derived from an EMBL/GenBank/DDBJ whole genome shotgun (WGS) entry which is preliminary data.</text>
</comment>
<reference evidence="2" key="1">
    <citation type="submission" date="2015-08" db="EMBL/GenBank/DDBJ databases">
        <title>Genome sequencing project for genomic taxonomy and phylogenomics of Bacillus-like bacteria.</title>
        <authorList>
            <person name="Liu B."/>
            <person name="Wang J."/>
            <person name="Zhu Y."/>
            <person name="Liu G."/>
            <person name="Chen Q."/>
            <person name="Chen Z."/>
            <person name="Lan J."/>
            <person name="Che J."/>
            <person name="Ge C."/>
            <person name="Shi H."/>
            <person name="Pan Z."/>
            <person name="Liu X."/>
        </authorList>
    </citation>
    <scope>NUCLEOTIDE SEQUENCE [LARGE SCALE GENOMIC DNA]</scope>
    <source>
        <strain evidence="2">FJAT-22460</strain>
    </source>
</reference>
<dbReference type="Proteomes" id="UP000036932">
    <property type="component" value="Unassembled WGS sequence"/>
</dbReference>
<evidence type="ECO:0000313" key="2">
    <source>
        <dbReference type="Proteomes" id="UP000036932"/>
    </source>
</evidence>
<evidence type="ECO:0008006" key="3">
    <source>
        <dbReference type="Google" id="ProtNLM"/>
    </source>
</evidence>
<organism evidence="1 2">
    <name type="scientific">Paenibacillus solani</name>
    <dbReference type="NCBI Taxonomy" id="1705565"/>
    <lineage>
        <taxon>Bacteria</taxon>
        <taxon>Bacillati</taxon>
        <taxon>Bacillota</taxon>
        <taxon>Bacilli</taxon>
        <taxon>Bacillales</taxon>
        <taxon>Paenibacillaceae</taxon>
        <taxon>Paenibacillus</taxon>
    </lineage>
</organism>
<dbReference type="EMBL" id="LIUT01000001">
    <property type="protein sequence ID" value="KOR87836.1"/>
    <property type="molecule type" value="Genomic_DNA"/>
</dbReference>
<keyword evidence="2" id="KW-1185">Reference proteome</keyword>
<protein>
    <recommendedName>
        <fullName evidence="3">Immunity protein 30 domain-containing protein</fullName>
    </recommendedName>
</protein>